<dbReference type="EMBL" id="PGFZ01000016">
    <property type="protein sequence ID" value="POZ50061.1"/>
    <property type="molecule type" value="Genomic_DNA"/>
</dbReference>
<dbReference type="InterPro" id="IPR050563">
    <property type="entry name" value="4-hydroxybenzoyl-CoA_TE"/>
</dbReference>
<evidence type="ECO:0000313" key="4">
    <source>
        <dbReference type="Proteomes" id="UP000237423"/>
    </source>
</evidence>
<dbReference type="PANTHER" id="PTHR31793:SF27">
    <property type="entry name" value="NOVEL THIOESTERASE SUPERFAMILY DOMAIN AND SAPOSIN A-TYPE DOMAIN CONTAINING PROTEIN (0610012H03RIK)"/>
    <property type="match status" value="1"/>
</dbReference>
<evidence type="ECO:0000313" key="3">
    <source>
        <dbReference type="EMBL" id="POZ50061.1"/>
    </source>
</evidence>
<name>A0A2S5CGX8_9GAMM</name>
<protein>
    <submittedName>
        <fullName evidence="3">Putative esterase</fullName>
        <ecNumber evidence="3">3.1.-.-</ecNumber>
    </submittedName>
</protein>
<dbReference type="Proteomes" id="UP000237423">
    <property type="component" value="Unassembled WGS sequence"/>
</dbReference>
<dbReference type="CDD" id="cd00586">
    <property type="entry name" value="4HBT"/>
    <property type="match status" value="1"/>
</dbReference>
<proteinExistence type="inferred from homology"/>
<dbReference type="PANTHER" id="PTHR31793">
    <property type="entry name" value="4-HYDROXYBENZOYL-COA THIOESTERASE FAMILY MEMBER"/>
    <property type="match status" value="1"/>
</dbReference>
<dbReference type="RefSeq" id="WP_103975651.1">
    <property type="nucleotide sequence ID" value="NZ_PGFZ01000016.1"/>
</dbReference>
<comment type="similarity">
    <text evidence="1">Belongs to the 4-hydroxybenzoyl-CoA thioesterase family.</text>
</comment>
<reference evidence="3 4" key="1">
    <citation type="submission" date="2017-11" db="EMBL/GenBank/DDBJ databases">
        <title>Draft Genome Sequence of Methylobacter psychrotolerans Sph1T, an Obligate Methanotroph from Low-Temperature Environments.</title>
        <authorList>
            <person name="Oshkin I.Y."/>
            <person name="Miroshnikov K."/>
            <person name="Belova S.E."/>
            <person name="Korzhenkov A."/>
            <person name="Toshchakov S.V."/>
            <person name="Dedysh S.N."/>
        </authorList>
    </citation>
    <scope>NUCLEOTIDE SEQUENCE [LARGE SCALE GENOMIC DNA]</scope>
    <source>
        <strain evidence="3 4">Sph1</strain>
    </source>
</reference>
<sequence>MNKSIVSSETEIDVPFFDVDLIEIVWHGNYAKYFEIARCDLLDKIGYGYMAMRDSGYAWPVIDLRIRYAKPVIFRQKIIVQADLVEWQNRLKINYQIIDKVSGVRLSRGYTSQVAVDMANREMCYESPAILWQKLGFEKS</sequence>
<dbReference type="Pfam" id="PF13279">
    <property type="entry name" value="4HBT_2"/>
    <property type="match status" value="1"/>
</dbReference>
<dbReference type="SUPFAM" id="SSF54637">
    <property type="entry name" value="Thioesterase/thiol ester dehydrase-isomerase"/>
    <property type="match status" value="1"/>
</dbReference>
<dbReference type="GO" id="GO:0047617">
    <property type="term" value="F:fatty acyl-CoA hydrolase activity"/>
    <property type="evidence" value="ECO:0007669"/>
    <property type="project" value="TreeGrafter"/>
</dbReference>
<keyword evidence="2 3" id="KW-0378">Hydrolase</keyword>
<dbReference type="InterPro" id="IPR029069">
    <property type="entry name" value="HotDog_dom_sf"/>
</dbReference>
<gene>
    <name evidence="3" type="ORF">AADEFJLK_04185</name>
</gene>
<dbReference type="Gene3D" id="3.10.129.10">
    <property type="entry name" value="Hotdog Thioesterase"/>
    <property type="match status" value="1"/>
</dbReference>
<organism evidence="3 4">
    <name type="scientific">Methylovulum psychrotolerans</name>
    <dbReference type="NCBI Taxonomy" id="1704499"/>
    <lineage>
        <taxon>Bacteria</taxon>
        <taxon>Pseudomonadati</taxon>
        <taxon>Pseudomonadota</taxon>
        <taxon>Gammaproteobacteria</taxon>
        <taxon>Methylococcales</taxon>
        <taxon>Methylococcaceae</taxon>
        <taxon>Methylovulum</taxon>
    </lineage>
</organism>
<comment type="caution">
    <text evidence="3">The sequence shown here is derived from an EMBL/GenBank/DDBJ whole genome shotgun (WGS) entry which is preliminary data.</text>
</comment>
<accession>A0A2S5CGX8</accession>
<dbReference type="EC" id="3.1.-.-" evidence="3"/>
<dbReference type="AlphaFoldDB" id="A0A2S5CGX8"/>
<evidence type="ECO:0000256" key="2">
    <source>
        <dbReference type="ARBA" id="ARBA00022801"/>
    </source>
</evidence>
<evidence type="ECO:0000256" key="1">
    <source>
        <dbReference type="ARBA" id="ARBA00005953"/>
    </source>
</evidence>